<keyword evidence="1" id="KW-0812">Transmembrane</keyword>
<gene>
    <name evidence="2" type="ORF">RM425_02385</name>
</gene>
<accession>A0ABU2K3G8</accession>
<keyword evidence="1" id="KW-0472">Membrane</keyword>
<feature type="transmembrane region" description="Helical" evidence="1">
    <location>
        <begin position="20"/>
        <end position="43"/>
    </location>
</feature>
<name>A0ABU2K3G8_9ACTN</name>
<organism evidence="2 3">
    <name type="scientific">Blastococcus goldschmidtiae</name>
    <dbReference type="NCBI Taxonomy" id="3075546"/>
    <lineage>
        <taxon>Bacteria</taxon>
        <taxon>Bacillati</taxon>
        <taxon>Actinomycetota</taxon>
        <taxon>Actinomycetes</taxon>
        <taxon>Geodermatophilales</taxon>
        <taxon>Geodermatophilaceae</taxon>
        <taxon>Blastococcus</taxon>
    </lineage>
</organism>
<feature type="transmembrane region" description="Helical" evidence="1">
    <location>
        <begin position="49"/>
        <end position="66"/>
    </location>
</feature>
<protein>
    <submittedName>
        <fullName evidence="2">Uncharacterized protein</fullName>
    </submittedName>
</protein>
<keyword evidence="1" id="KW-1133">Transmembrane helix</keyword>
<keyword evidence="3" id="KW-1185">Reference proteome</keyword>
<evidence type="ECO:0000313" key="2">
    <source>
        <dbReference type="EMBL" id="MDT0274738.1"/>
    </source>
</evidence>
<dbReference type="Proteomes" id="UP001183222">
    <property type="component" value="Unassembled WGS sequence"/>
</dbReference>
<dbReference type="EMBL" id="JAVREI010000001">
    <property type="protein sequence ID" value="MDT0274738.1"/>
    <property type="molecule type" value="Genomic_DNA"/>
</dbReference>
<reference evidence="3" key="1">
    <citation type="submission" date="2023-07" db="EMBL/GenBank/DDBJ databases">
        <title>30 novel species of actinomycetes from the DSMZ collection.</title>
        <authorList>
            <person name="Nouioui I."/>
        </authorList>
    </citation>
    <scope>NUCLEOTIDE SEQUENCE [LARGE SCALE GENOMIC DNA]</scope>
    <source>
        <strain evidence="3">DSM 46792</strain>
    </source>
</reference>
<proteinExistence type="predicted"/>
<dbReference type="RefSeq" id="WP_311343580.1">
    <property type="nucleotide sequence ID" value="NZ_JAVREI010000001.1"/>
</dbReference>
<comment type="caution">
    <text evidence="2">The sequence shown here is derived from an EMBL/GenBank/DDBJ whole genome shotgun (WGS) entry which is preliminary data.</text>
</comment>
<sequence length="72" mass="7960">MTEETSMDFMRRLQADNPVLFLVVLFVGIFIAFQLLLFVAELVLGPFGLPGWAPLALVLVGLVVVARRQGSR</sequence>
<evidence type="ECO:0000313" key="3">
    <source>
        <dbReference type="Proteomes" id="UP001183222"/>
    </source>
</evidence>
<evidence type="ECO:0000256" key="1">
    <source>
        <dbReference type="SAM" id="Phobius"/>
    </source>
</evidence>